<organism evidence="1 2">
    <name type="scientific">Streptomyces physcomitrii</name>
    <dbReference type="NCBI Taxonomy" id="2724184"/>
    <lineage>
        <taxon>Bacteria</taxon>
        <taxon>Bacillati</taxon>
        <taxon>Actinomycetota</taxon>
        <taxon>Actinomycetes</taxon>
        <taxon>Kitasatosporales</taxon>
        <taxon>Streptomycetaceae</taxon>
        <taxon>Streptomyces</taxon>
    </lineage>
</organism>
<dbReference type="Gene3D" id="2.20.25.10">
    <property type="match status" value="1"/>
</dbReference>
<dbReference type="InterPro" id="IPR005651">
    <property type="entry name" value="Trm112-like"/>
</dbReference>
<dbReference type="EMBL" id="JAAWWP010000003">
    <property type="protein sequence ID" value="NKI40823.1"/>
    <property type="molecule type" value="Genomic_DNA"/>
</dbReference>
<comment type="caution">
    <text evidence="1">The sequence shown here is derived from an EMBL/GenBank/DDBJ whole genome shotgun (WGS) entry which is preliminary data.</text>
</comment>
<reference evidence="1 2" key="1">
    <citation type="submission" date="2020-04" db="EMBL/GenBank/DDBJ databases">
        <title>Phylogenetic Diversity and Antibacterial Activity against Ralstonia solanacearum of Endophytic Actinomycete Isolated from Moss.</title>
        <authorList>
            <person name="Zhuang X."/>
        </authorList>
    </citation>
    <scope>NUCLEOTIDE SEQUENCE [LARGE SCALE GENOMIC DNA]</scope>
    <source>
        <strain evidence="1 2">LD120</strain>
    </source>
</reference>
<evidence type="ECO:0000313" key="2">
    <source>
        <dbReference type="Proteomes" id="UP000772196"/>
    </source>
</evidence>
<keyword evidence="2" id="KW-1185">Reference proteome</keyword>
<name>A0ABX1GYF3_9ACTN</name>
<gene>
    <name evidence="1" type="ORF">HFV08_06110</name>
</gene>
<protein>
    <submittedName>
        <fullName evidence="1">Trm112 family protein</fullName>
    </submittedName>
</protein>
<dbReference type="Proteomes" id="UP000772196">
    <property type="component" value="Unassembled WGS sequence"/>
</dbReference>
<evidence type="ECO:0000313" key="1">
    <source>
        <dbReference type="EMBL" id="NKI40823.1"/>
    </source>
</evidence>
<proteinExistence type="predicted"/>
<dbReference type="SUPFAM" id="SSF158997">
    <property type="entry name" value="Trm112p-like"/>
    <property type="match status" value="1"/>
</dbReference>
<dbReference type="Pfam" id="PF03966">
    <property type="entry name" value="Trm112p"/>
    <property type="match status" value="1"/>
</dbReference>
<accession>A0ABX1GYF3</accession>
<sequence>MSSDDPLLLLLACPLDKGPLHLLTPTPGAPDPLVPEQALYNPRLRRRYPVRDGVPHLLPAAGEQVGAEEHARLLGRIAP</sequence>
<dbReference type="RefSeq" id="WP_168537153.1">
    <property type="nucleotide sequence ID" value="NZ_JAAWWP010000003.1"/>
</dbReference>